<dbReference type="RefSeq" id="XP_004830560.1">
    <property type="nucleotide sequence ID" value="XM_004830503.1"/>
</dbReference>
<dbReference type="OrthoDB" id="2194416at2759"/>
<dbReference type="EMBL" id="CP001670">
    <property type="protein sequence ID" value="AFZ80894.1"/>
    <property type="molecule type" value="Genomic_DNA"/>
</dbReference>
<dbReference type="KEGG" id="beq:BEWA_003020"/>
<gene>
    <name evidence="1" type="ORF">BEWA_003020</name>
</gene>
<name>L0B1B6_THEEQ</name>
<sequence length="223" mass="26167">MFNLIKRKKIKGYVMQETVTDGTNELRIDTAVKTDARISKNRPDIQLYDRRNKRIFIVEVGITCPTKVSDTESYKQRKYDVLAKELCCIHNMPACTVPIVYSWDGLVTKYHAKHLEKIALPTKIRAYMQTRVLRTTFDSVTHDRRRGVEERAPEEKLEDILERFLGNLDKEEEVENWLEFSRDQVIRIRNIIKRRRTAASRRSEGPQNLGNTTVRRICKGNVE</sequence>
<protein>
    <submittedName>
        <fullName evidence="1">Uncharacterized protein</fullName>
    </submittedName>
</protein>
<keyword evidence="2" id="KW-1185">Reference proteome</keyword>
<accession>L0B1B6</accession>
<evidence type="ECO:0000313" key="1">
    <source>
        <dbReference type="EMBL" id="AFZ80894.1"/>
    </source>
</evidence>
<evidence type="ECO:0000313" key="2">
    <source>
        <dbReference type="Proteomes" id="UP000031512"/>
    </source>
</evidence>
<dbReference type="AlphaFoldDB" id="L0B1B6"/>
<dbReference type="VEuPathDB" id="PiroplasmaDB:BEWA_003020"/>
<reference evidence="1 2" key="1">
    <citation type="journal article" date="2012" name="BMC Genomics">
        <title>Comparative genomic analysis and phylogenetic position of Theileria equi.</title>
        <authorList>
            <person name="Kappmeyer L.S."/>
            <person name="Thiagarajan M."/>
            <person name="Herndon D.R."/>
            <person name="Ramsay J.D."/>
            <person name="Caler E."/>
            <person name="Djikeng A."/>
            <person name="Gillespie J.J."/>
            <person name="Lau A.O."/>
            <person name="Roalson E.H."/>
            <person name="Silva J.C."/>
            <person name="Silva M.G."/>
            <person name="Suarez C.E."/>
            <person name="Ueti M.W."/>
            <person name="Nene V.M."/>
            <person name="Mealey R.H."/>
            <person name="Knowles D.P."/>
            <person name="Brayton K.A."/>
        </authorList>
    </citation>
    <scope>NUCLEOTIDE SEQUENCE [LARGE SCALE GENOMIC DNA]</scope>
    <source>
        <strain evidence="1 2">WA</strain>
    </source>
</reference>
<proteinExistence type="predicted"/>
<organism evidence="1 2">
    <name type="scientific">Theileria equi strain WA</name>
    <dbReference type="NCBI Taxonomy" id="1537102"/>
    <lineage>
        <taxon>Eukaryota</taxon>
        <taxon>Sar</taxon>
        <taxon>Alveolata</taxon>
        <taxon>Apicomplexa</taxon>
        <taxon>Aconoidasida</taxon>
        <taxon>Piroplasmida</taxon>
        <taxon>Theileriidae</taxon>
        <taxon>Theileria</taxon>
    </lineage>
</organism>
<dbReference type="Proteomes" id="UP000031512">
    <property type="component" value="Chromosome 3"/>
</dbReference>
<dbReference type="GeneID" id="15804782"/>